<feature type="region of interest" description="Disordered" evidence="9">
    <location>
        <begin position="2600"/>
        <end position="2676"/>
    </location>
</feature>
<feature type="signal peptide" evidence="10">
    <location>
        <begin position="1"/>
        <end position="25"/>
    </location>
</feature>
<evidence type="ECO:0000256" key="8">
    <source>
        <dbReference type="ARBA" id="ARBA00023316"/>
    </source>
</evidence>
<feature type="compositionally biased region" description="Polar residues" evidence="9">
    <location>
        <begin position="1624"/>
        <end position="1638"/>
    </location>
</feature>
<feature type="compositionally biased region" description="Polar residues" evidence="9">
    <location>
        <begin position="2141"/>
        <end position="2156"/>
    </location>
</feature>
<feature type="compositionally biased region" description="Low complexity" evidence="9">
    <location>
        <begin position="2341"/>
        <end position="2373"/>
    </location>
</feature>
<evidence type="ECO:0000256" key="9">
    <source>
        <dbReference type="SAM" id="MobiDB-lite"/>
    </source>
</evidence>
<feature type="region of interest" description="Disordered" evidence="9">
    <location>
        <begin position="1676"/>
        <end position="1704"/>
    </location>
</feature>
<dbReference type="InterPro" id="IPR007112">
    <property type="entry name" value="Expansin/allergen_DPBB_dom"/>
</dbReference>
<feature type="compositionally biased region" description="Polar residues" evidence="9">
    <location>
        <begin position="2242"/>
        <end position="2263"/>
    </location>
</feature>
<feature type="compositionally biased region" description="Low complexity" evidence="9">
    <location>
        <begin position="2429"/>
        <end position="2439"/>
    </location>
</feature>
<organism evidence="12 13">
    <name type="scientific">Pyrus ussuriensis x Pyrus communis</name>
    <dbReference type="NCBI Taxonomy" id="2448454"/>
    <lineage>
        <taxon>Eukaryota</taxon>
        <taxon>Viridiplantae</taxon>
        <taxon>Streptophyta</taxon>
        <taxon>Embryophyta</taxon>
        <taxon>Tracheophyta</taxon>
        <taxon>Spermatophyta</taxon>
        <taxon>Magnoliopsida</taxon>
        <taxon>eudicotyledons</taxon>
        <taxon>Gunneridae</taxon>
        <taxon>Pentapetalae</taxon>
        <taxon>rosids</taxon>
        <taxon>fabids</taxon>
        <taxon>Rosales</taxon>
        <taxon>Rosaceae</taxon>
        <taxon>Amygdaloideae</taxon>
        <taxon>Maleae</taxon>
        <taxon>Pyrus</taxon>
    </lineage>
</organism>
<dbReference type="CDD" id="cd22274">
    <property type="entry name" value="DPBB_EXPA_N"/>
    <property type="match status" value="1"/>
</dbReference>
<sequence length="2835" mass="304770">MARHLGLSILSWSLAWLGLSASLFAELKGKAWVPDHFFGWLPTYQFPGGTALSNTESLEADKGKHIAFKRDGTGRNGMGLDRTERKGAGAKMPLDGNKEEEEGDGEVIILCSTDVERVVPGDEVELKFTQNSSPGACGYGNLYSRGYGTNTAALSTALFNNGLSCGACYEIHCVNDKMWCLPGAITVTATNFCPPNLGLSNDAGGWCNPPLRHFDLSQPVFQHIAPYKAGVVPVHYRRVACKKKGGIRFTINGHPYFNLVLITNVGGAGDVPSITAIQIRTPSGRFHDVLNMAMMVIDGLDLAATVNEPSTIEYPDRIGTKRRLQILALFKGSNSISVYLQQIKEIADSSHAAGASVSDCDLIPATLHGLPDEFESFIDSIMLRLSSMSLDELHGLLLTKELSMARRKTVASAMKPFQAFSMQSQPPLLPTSLYLCCSPIDCFDRMNPEICGRIPPAKLATMCVHHSAKSSQPWLIDSGATSHITNDVANISSLTPYTGEDKVYIGNGKGLSIRNDNDCSLTLDPYGSTVKNRISGMMLLRGPSLPLHQSQFDSVSPVSSSSMDLYFTKYTQPFIPDVASLSSPRLSSSPPTGASHLDSSIVSPSMPSHLPIFVNVHPMVTRSKAGIYKPKAYVATKHPLPVPLDFVPSIYLQASKYAHWRAAMQDKYNALLSTGTWSLVLSHSTQNVVGCKWVFRIKTKADGTVDQYKARLVAKGFHQQEGIDFQETFSPVAKPVTIRILLTLAVQHNWFLNQLDISNAFLHGDLKDDVYMQQPPGFIDPFFPSHVCKLRKSLYGLKQMPRAWFDKLFQALHALGFTQSSSDASLFVLNGSQLVIVLVYVDDILVTGPNSTLCHQFIQQLSDIFPVKDLGLLHYFLGLEVQRSTKGIFLHQTKYLLNLLQRTNMEGAKPCCTPLSSQKLDHSGSLLSNPTEYSTVAEYRSLAHTVAELTWVCKILRDLHCSLPKLPTPWCDNISAISLASNPVFHARTKHVEIDYHYIRELVLAHLLKMQFVCSADQLADLHTKSLSKTRAKGEAVSVPAQTHHALSVAVRVPSRRRRERMADSGKVTRVEEEVEGEHVESADYIFKRIGDPLPITPHDSSFDPRGSPSRPLAVSEKHGLVFVAHSSGFCVARTKDVMASAAEMEEKGSYSSVQELSIVDVPLPNLHILALSTDSSTLAATVDADIHFFSVESLLHKGLKPSLSCSLNESKSIKDMQWTRKPENLYVVLSDLGKLSHGSVGGLMEDVMDNVDAVGWSSKGNLIAVARKDNISILSSNFEERSSMLIYFKPWDGDSDENCIVKVDSIRWVRHDSIILGCFQLTAHGNEKGYLVQVIKVKDGKFTDDSCKPVVISFYDLFSNVIDDILPSASGPYLLLSYLEQCELAIVTNRKNVDEHIVYLSWSLGEEKNEVVVVDIFQDSLLPRIELQDNGDDNLILGLSVDKVSISKKISVRFGEEHKELSPFCVLICLTLEGKLIMFHVASVSGITASPAVVSSLSDGEEDSTALVPVESGSTKPSFQLGKEQFEKASMDVPLVIENRKELDRKVGLDVHVKDDLKSLNANETVMPGLLTQILNKEITSYKEVEPLKNTQSFTAEGKQEVIVPKRPEDVDGNQIQLPGLGNRNTEQASTNASLQEGPNYVFSDFSKTEAQNIEGRGTGSVSFGGNVAADAAIKSNSNDKRNNFGMGTESPGKMESAGFQSVSSQSRFGGTIVSSKDTDVKSPLITSTSIQGSRSGNASQTKSINIKDVSVKPTSVNSSDRLGEIGKWRPSAATGNIVAVPSISSSQTLSHGSFSFANSPNQSRMPNSEPNLSKQFGNIKEMTKELDMLLQSIEGAGGFRDACTVNQKGSVEELERDIETLSDKCRLWKSIMDERLREIQHLLDTTVQVLARKIYMEGIVKQASDRRYWDFWNCQKLSSELELKRRHILKMNQDLTDQLIQLERHFNGLELNKFGENAVARVSGRALHSRFGPPRHIQSLHSLHSTMTSQLAAADQLSECLSKQMAALKIESPSVKKQNVKKALFETIGIPYDASFSSPSRTPNEKLSFSFGSAASKDQPRRNVNAIKNYEPETARRRRDSLDRSWESYEPTKATVKRFLLKESGKESVNRSSFPIDKQQLSPRPLEGSAVTRPRDHTSPTSFLHPSVNKSGIQGAQPKQAFESSATPFVWADLPGPFQRTGLKSLMQEHKMSPTSQLFPAAGQNFTRETSMTAERCGDGMAYIGKYDSVPMKEKPVLPSDTTQKPSSSKVSTQTLSLQKKQNDMLNSYAKDTALPPKESVKDGPLTTRMASTEAGKKHDFPFSPSFSVPMIASEPGKFAQTDAATNKSQTDKMPPPTTFSVSVSAPSSPIISSSSAPLSSSSIPQSVAPTFSSTMPLNKSLASSITAADESKPGKPVSTSSSFFSPFVSSSSSLSFNVSNVSTSTLSPLVSSTSESPKTEIQPPSKPDMNANTTSPRMEFGPSTVEGNLELKPSVSSPPSIETSTGLSSGDEPSLIKASPAAVVASGSQTGMNETAGPKQNVTVNAQQDQPSAGHSPFPNLPTTLGSVTGGIDGLDVQNAEEDDMDEETLDTSRVSELSLGSLGGFGLGSAPKSNPFGGSFGNAQNAQTNATSPFSRPVPSGELFQPASFNFQSIEPSQSSQPANSGAFAGGFGTSTTAQAPIPSGFGQPAQVGPGQQALGSVLGAFGQSRQLGTSLPGTGFGSPSGFGGGIAGITPTGNFTSAATGGFAGAASGGGGFASLASGGGGSAAAASGGSGFAAAASGGSGFSGAVSGGVGFAGAAFGGGGFGGTASGGGGFGAFGGQQGSGSFSAFGGVGGTGKPPELFTQMRK</sequence>
<dbReference type="PROSITE" id="PS50842">
    <property type="entry name" value="EXPANSIN_EG45"/>
    <property type="match status" value="1"/>
</dbReference>
<keyword evidence="6 10" id="KW-0732">Signal</keyword>
<dbReference type="Pfam" id="PF01357">
    <property type="entry name" value="Expansin_C"/>
    <property type="match status" value="1"/>
</dbReference>
<dbReference type="InterPro" id="IPR015943">
    <property type="entry name" value="WD40/YVTN_repeat-like_dom_sf"/>
</dbReference>
<dbReference type="PRINTS" id="PR01226">
    <property type="entry name" value="EXPANSIN"/>
</dbReference>
<keyword evidence="7" id="KW-0472">Membrane</keyword>
<reference evidence="12 13" key="1">
    <citation type="submission" date="2019-09" db="EMBL/GenBank/DDBJ databases">
        <authorList>
            <person name="Ou C."/>
        </authorList>
    </citation>
    <scope>NUCLEOTIDE SEQUENCE [LARGE SCALE GENOMIC DNA]</scope>
    <source>
        <strain evidence="12">S2</strain>
        <tissue evidence="12">Leaf</tissue>
    </source>
</reference>
<dbReference type="InterPro" id="IPR009009">
    <property type="entry name" value="RlpA-like_DPBB"/>
</dbReference>
<feature type="region of interest" description="Disordered" evidence="9">
    <location>
        <begin position="2429"/>
        <end position="2497"/>
    </location>
</feature>
<dbReference type="Pfam" id="PF07727">
    <property type="entry name" value="RVT_2"/>
    <property type="match status" value="1"/>
</dbReference>
<dbReference type="GO" id="GO:0017056">
    <property type="term" value="F:structural constituent of nuclear pore"/>
    <property type="evidence" value="ECO:0007669"/>
    <property type="project" value="InterPro"/>
</dbReference>
<dbReference type="InterPro" id="IPR002963">
    <property type="entry name" value="Expansin"/>
</dbReference>
<dbReference type="Gene3D" id="2.130.10.10">
    <property type="entry name" value="YVTN repeat-like/Quinoprotein amine dehydrogenase"/>
    <property type="match status" value="1"/>
</dbReference>
<evidence type="ECO:0000313" key="12">
    <source>
        <dbReference type="EMBL" id="KAB2607567.1"/>
    </source>
</evidence>
<dbReference type="SUPFAM" id="SSF50685">
    <property type="entry name" value="Barwin-like endoglucanases"/>
    <property type="match status" value="1"/>
</dbReference>
<dbReference type="SUPFAM" id="SSF56672">
    <property type="entry name" value="DNA/RNA polymerases"/>
    <property type="match status" value="1"/>
</dbReference>
<feature type="chain" id="PRO_5024304095" description="Expansin-like EG45 domain-containing protein" evidence="10">
    <location>
        <begin position="26"/>
        <end position="2835"/>
    </location>
</feature>
<keyword evidence="5" id="KW-0964">Secreted</keyword>
<proteinExistence type="inferred from homology"/>
<comment type="similarity">
    <text evidence="3">Belongs to the expansin family. Expansin A subfamily.</text>
</comment>
<dbReference type="GO" id="GO:0006405">
    <property type="term" value="P:RNA export from nucleus"/>
    <property type="evidence" value="ECO:0007669"/>
    <property type="project" value="InterPro"/>
</dbReference>
<evidence type="ECO:0000256" key="5">
    <source>
        <dbReference type="ARBA" id="ARBA00022525"/>
    </source>
</evidence>
<evidence type="ECO:0000256" key="1">
    <source>
        <dbReference type="ARBA" id="ARBA00004170"/>
    </source>
</evidence>
<feature type="region of interest" description="Disordered" evidence="9">
    <location>
        <begin position="2529"/>
        <end position="2558"/>
    </location>
</feature>
<dbReference type="PANTHER" id="PTHR34418:SF3">
    <property type="entry name" value="NUCLEAR PORE COMPLEX PROTEIN NUP214"/>
    <property type="match status" value="1"/>
</dbReference>
<evidence type="ECO:0000256" key="2">
    <source>
        <dbReference type="ARBA" id="ARBA00004191"/>
    </source>
</evidence>
<dbReference type="InterPro" id="IPR007117">
    <property type="entry name" value="Expansin_CBD"/>
</dbReference>
<evidence type="ECO:0000256" key="10">
    <source>
        <dbReference type="SAM" id="SignalP"/>
    </source>
</evidence>
<feature type="region of interest" description="Disordered" evidence="9">
    <location>
        <begin position="2236"/>
        <end position="2263"/>
    </location>
</feature>
<reference evidence="12 13" key="3">
    <citation type="submission" date="2019-11" db="EMBL/GenBank/DDBJ databases">
        <title>A de novo genome assembly of a pear dwarfing rootstock.</title>
        <authorList>
            <person name="Wang F."/>
            <person name="Wang J."/>
            <person name="Li S."/>
            <person name="Zhang Y."/>
            <person name="Fang M."/>
            <person name="Ma L."/>
            <person name="Zhao Y."/>
            <person name="Jiang S."/>
        </authorList>
    </citation>
    <scope>NUCLEOTIDE SEQUENCE [LARGE SCALE GENOMIC DNA]</scope>
    <source>
        <strain evidence="12">S2</strain>
        <tissue evidence="12">Leaf</tissue>
    </source>
</reference>
<dbReference type="InterPro" id="IPR043502">
    <property type="entry name" value="DNA/RNA_pol_sf"/>
</dbReference>
<feature type="region of interest" description="Disordered" evidence="9">
    <location>
        <begin position="2053"/>
        <end position="2086"/>
    </location>
</feature>
<reference evidence="13" key="2">
    <citation type="submission" date="2019-10" db="EMBL/GenBank/DDBJ databases">
        <title>A de novo genome assembly of a pear dwarfing rootstock.</title>
        <authorList>
            <person name="Wang F."/>
            <person name="Wang J."/>
            <person name="Li S."/>
            <person name="Zhang Y."/>
            <person name="Fang M."/>
            <person name="Ma L."/>
            <person name="Zhao Y."/>
            <person name="Jiang S."/>
        </authorList>
    </citation>
    <scope>NUCLEOTIDE SEQUENCE [LARGE SCALE GENOMIC DNA]</scope>
</reference>
<dbReference type="Proteomes" id="UP000327157">
    <property type="component" value="Chromosome 11"/>
</dbReference>
<keyword evidence="4" id="KW-0134">Cell wall</keyword>
<comment type="subcellular location">
    <subcellularLocation>
        <location evidence="1">Membrane</location>
        <topology evidence="1">Peripheral membrane protein</topology>
    </subcellularLocation>
    <subcellularLocation>
        <location evidence="2">Secreted</location>
        <location evidence="2">Cell wall</location>
    </subcellularLocation>
</comment>
<evidence type="ECO:0000256" key="3">
    <source>
        <dbReference type="ARBA" id="ARBA00005392"/>
    </source>
</evidence>
<feature type="region of interest" description="Disordered" evidence="9">
    <location>
        <begin position="1611"/>
        <end position="1641"/>
    </location>
</feature>
<dbReference type="InterPro" id="IPR007118">
    <property type="entry name" value="Expan_Lol_pI"/>
</dbReference>
<dbReference type="SUPFAM" id="SSF117289">
    <property type="entry name" value="Nucleoporin domain"/>
    <property type="match status" value="1"/>
</dbReference>
<evidence type="ECO:0000313" key="13">
    <source>
        <dbReference type="Proteomes" id="UP000327157"/>
    </source>
</evidence>
<feature type="compositionally biased region" description="Polar residues" evidence="9">
    <location>
        <begin position="2631"/>
        <end position="2648"/>
    </location>
</feature>
<feature type="region of interest" description="Disordered" evidence="9">
    <location>
        <begin position="73"/>
        <end position="99"/>
    </location>
</feature>
<dbReference type="PRINTS" id="PR01225">
    <property type="entry name" value="EXPANSNFAMLY"/>
</dbReference>
<feature type="region of interest" description="Disordered" evidence="9">
    <location>
        <begin position="2111"/>
        <end position="2163"/>
    </location>
</feature>
<feature type="region of interest" description="Disordered" evidence="9">
    <location>
        <begin position="2324"/>
        <end position="2376"/>
    </location>
</feature>
<dbReference type="OrthoDB" id="248320at2759"/>
<gene>
    <name evidence="12" type="ORF">D8674_007284</name>
</gene>
<protein>
    <recommendedName>
        <fullName evidence="11">Expansin-like EG45 domain-containing protein</fullName>
    </recommendedName>
</protein>
<dbReference type="InterPro" id="IPR013103">
    <property type="entry name" value="RVT_2"/>
</dbReference>
<evidence type="ECO:0000256" key="6">
    <source>
        <dbReference type="ARBA" id="ARBA00022729"/>
    </source>
</evidence>
<feature type="region of interest" description="Disordered" evidence="9">
    <location>
        <begin position="2816"/>
        <end position="2835"/>
    </location>
</feature>
<accession>A0A5N5FXG6</accession>
<dbReference type="GO" id="GO:0009653">
    <property type="term" value="P:anatomical structure morphogenesis"/>
    <property type="evidence" value="ECO:0007669"/>
    <property type="project" value="UniProtKB-ARBA"/>
</dbReference>
<dbReference type="Gene3D" id="2.40.40.10">
    <property type="entry name" value="RlpA-like domain"/>
    <property type="match status" value="1"/>
</dbReference>
<evidence type="ECO:0000256" key="4">
    <source>
        <dbReference type="ARBA" id="ARBA00022512"/>
    </source>
</evidence>
<feature type="compositionally biased region" description="Polar residues" evidence="9">
    <location>
        <begin position="2605"/>
        <end position="2618"/>
    </location>
</feature>
<evidence type="ECO:0000256" key="7">
    <source>
        <dbReference type="ARBA" id="ARBA00023136"/>
    </source>
</evidence>
<evidence type="ECO:0000259" key="11">
    <source>
        <dbReference type="PROSITE" id="PS50842"/>
    </source>
</evidence>
<dbReference type="Pfam" id="PF03330">
    <property type="entry name" value="DPBB_1"/>
    <property type="match status" value="1"/>
</dbReference>
<dbReference type="GO" id="GO:0016020">
    <property type="term" value="C:membrane"/>
    <property type="evidence" value="ECO:0007669"/>
    <property type="project" value="UniProtKB-SubCell"/>
</dbReference>
<dbReference type="InterPro" id="IPR044694">
    <property type="entry name" value="NUP214"/>
</dbReference>
<feature type="compositionally biased region" description="Basic and acidic residues" evidence="9">
    <location>
        <begin position="2072"/>
        <end position="2086"/>
    </location>
</feature>
<name>A0A5N5FXG6_9ROSA</name>
<feature type="region of interest" description="Disordered" evidence="9">
    <location>
        <begin position="1726"/>
        <end position="1748"/>
    </location>
</feature>
<dbReference type="InterPro" id="IPR036908">
    <property type="entry name" value="RlpA-like_sf"/>
</dbReference>
<comment type="caution">
    <text evidence="12">The sequence shown here is derived from an EMBL/GenBank/DDBJ whole genome shotgun (WGS) entry which is preliminary data.</text>
</comment>
<keyword evidence="8" id="KW-0961">Cell wall biogenesis/degradation</keyword>
<dbReference type="GO" id="GO:0009664">
    <property type="term" value="P:plant-type cell wall organization"/>
    <property type="evidence" value="ECO:0007669"/>
    <property type="project" value="InterPro"/>
</dbReference>
<feature type="compositionally biased region" description="Polar residues" evidence="9">
    <location>
        <begin position="2477"/>
        <end position="2491"/>
    </location>
</feature>
<feature type="domain" description="Expansin-like EG45" evidence="11">
    <location>
        <begin position="134"/>
        <end position="246"/>
    </location>
</feature>
<dbReference type="CDD" id="cd09272">
    <property type="entry name" value="RNase_HI_RT_Ty1"/>
    <property type="match status" value="1"/>
</dbReference>
<dbReference type="GO" id="GO:0005576">
    <property type="term" value="C:extracellular region"/>
    <property type="evidence" value="ECO:0007669"/>
    <property type="project" value="InterPro"/>
</dbReference>
<keyword evidence="13" id="KW-1185">Reference proteome</keyword>
<dbReference type="SMART" id="SM00837">
    <property type="entry name" value="DPBB_1"/>
    <property type="match status" value="1"/>
</dbReference>
<dbReference type="PANTHER" id="PTHR34418">
    <property type="entry name" value="NUCLEAR PORE COMPLEX PROTEIN NUP214 ISOFORM X1"/>
    <property type="match status" value="1"/>
</dbReference>
<feature type="compositionally biased region" description="Polar residues" evidence="9">
    <location>
        <begin position="1726"/>
        <end position="1746"/>
    </location>
</feature>
<dbReference type="EMBL" id="SMOL01000559">
    <property type="protein sequence ID" value="KAB2607567.1"/>
    <property type="molecule type" value="Genomic_DNA"/>
</dbReference>